<dbReference type="InterPro" id="IPR050300">
    <property type="entry name" value="GDXG_lipolytic_enzyme"/>
</dbReference>
<dbReference type="SUPFAM" id="SSF53474">
    <property type="entry name" value="alpha/beta-Hydrolases"/>
    <property type="match status" value="1"/>
</dbReference>
<evidence type="ECO:0000313" key="3">
    <source>
        <dbReference type="EMBL" id="EKU49040.1"/>
    </source>
</evidence>
<reference evidence="3 4" key="1">
    <citation type="journal article" date="2013" name="Genome Announc.">
        <title>Genome Sequence of Staphylococcus massiliensis Strain S46, Isolated from the Surface of Healthy Human Skin.</title>
        <authorList>
            <person name="Srivastav R."/>
            <person name="Singh A."/>
            <person name="Jangir P.K."/>
            <person name="Kumari C."/>
            <person name="Muduli S."/>
            <person name="Sharma R."/>
        </authorList>
    </citation>
    <scope>NUCLEOTIDE SEQUENCE [LARGE SCALE GENOMIC DNA]</scope>
    <source>
        <strain evidence="3 4">S46</strain>
    </source>
</reference>
<organism evidence="3 4">
    <name type="scientific">Staphylococcus massiliensis S46</name>
    <dbReference type="NCBI Taxonomy" id="1229783"/>
    <lineage>
        <taxon>Bacteria</taxon>
        <taxon>Bacillati</taxon>
        <taxon>Bacillota</taxon>
        <taxon>Bacilli</taxon>
        <taxon>Bacillales</taxon>
        <taxon>Staphylococcaceae</taxon>
        <taxon>Staphylococcus</taxon>
    </lineage>
</organism>
<gene>
    <name evidence="3" type="ORF">C273_04525</name>
</gene>
<dbReference type="Proteomes" id="UP000009885">
    <property type="component" value="Unassembled WGS sequence"/>
</dbReference>
<dbReference type="GO" id="GO:0016787">
    <property type="term" value="F:hydrolase activity"/>
    <property type="evidence" value="ECO:0007669"/>
    <property type="project" value="UniProtKB-KW"/>
</dbReference>
<evidence type="ECO:0000256" key="1">
    <source>
        <dbReference type="ARBA" id="ARBA00022801"/>
    </source>
</evidence>
<dbReference type="AlphaFoldDB" id="K9B5J2"/>
<dbReference type="InterPro" id="IPR029058">
    <property type="entry name" value="AB_hydrolase_fold"/>
</dbReference>
<dbReference type="PANTHER" id="PTHR48081:SF8">
    <property type="entry name" value="ALPHA_BETA HYDROLASE FOLD-3 DOMAIN-CONTAINING PROTEIN-RELATED"/>
    <property type="match status" value="1"/>
</dbReference>
<feature type="domain" description="Alpha/beta hydrolase fold-3" evidence="2">
    <location>
        <begin position="70"/>
        <end position="271"/>
    </location>
</feature>
<dbReference type="STRING" id="1229783.C273_04525"/>
<dbReference type="EMBL" id="AMSQ01000005">
    <property type="protein sequence ID" value="EKU49040.1"/>
    <property type="molecule type" value="Genomic_DNA"/>
</dbReference>
<sequence>MIEKYLSRHRQMRYTSEYDVDAFLNVCKDKNRLKHKQPDSINVKSNLDKDSFKDMQVFRFNFGHHVQKKILYIPGGFYALQPSVFHWRFMDKLAYNTLHDIVMPIYPKLPDFHYQETYDAIKALYFDLVDQVGADNIIIMGDSSGGTMALSLTQQLMKENKPLPHKLYLISPWLDATMANPAITESLQDRDPVVSRFGIQSLSSRFGKGLKLDDPILSPLNGQFEGLPPIYLFAGSEEINLPDYKKLQDVCMDLNQSFQYYEYPKMIHSFPLYPITDSRKVIKQIKKTL</sequence>
<dbReference type="eggNOG" id="COG0657">
    <property type="taxonomic scope" value="Bacteria"/>
</dbReference>
<comment type="caution">
    <text evidence="3">The sequence shown here is derived from an EMBL/GenBank/DDBJ whole genome shotgun (WGS) entry which is preliminary data.</text>
</comment>
<keyword evidence="1" id="KW-0378">Hydrolase</keyword>
<proteinExistence type="predicted"/>
<dbReference type="PANTHER" id="PTHR48081">
    <property type="entry name" value="AB HYDROLASE SUPERFAMILY PROTEIN C4A8.06C"/>
    <property type="match status" value="1"/>
</dbReference>
<name>K9B5J2_9STAP</name>
<dbReference type="Gene3D" id="3.40.50.1820">
    <property type="entry name" value="alpha/beta hydrolase"/>
    <property type="match status" value="1"/>
</dbReference>
<dbReference type="PATRIC" id="fig|1229783.3.peg.912"/>
<dbReference type="Pfam" id="PF07859">
    <property type="entry name" value="Abhydrolase_3"/>
    <property type="match status" value="1"/>
</dbReference>
<keyword evidence="4" id="KW-1185">Reference proteome</keyword>
<protein>
    <recommendedName>
        <fullName evidence="2">Alpha/beta hydrolase fold-3 domain-containing protein</fullName>
    </recommendedName>
</protein>
<evidence type="ECO:0000313" key="4">
    <source>
        <dbReference type="Proteomes" id="UP000009885"/>
    </source>
</evidence>
<accession>K9B5J2</accession>
<evidence type="ECO:0000259" key="2">
    <source>
        <dbReference type="Pfam" id="PF07859"/>
    </source>
</evidence>
<dbReference type="InterPro" id="IPR013094">
    <property type="entry name" value="AB_hydrolase_3"/>
</dbReference>